<protein>
    <recommendedName>
        <fullName evidence="4">PAS fold-containing protein</fullName>
    </recommendedName>
</protein>
<keyword evidence="3" id="KW-1185">Reference proteome</keyword>
<feature type="region of interest" description="Disordered" evidence="1">
    <location>
        <begin position="207"/>
        <end position="256"/>
    </location>
</feature>
<organism evidence="2 3">
    <name type="scientific">Pseudonocardia charpentierae</name>
    <dbReference type="NCBI Taxonomy" id="3075545"/>
    <lineage>
        <taxon>Bacteria</taxon>
        <taxon>Bacillati</taxon>
        <taxon>Actinomycetota</taxon>
        <taxon>Actinomycetes</taxon>
        <taxon>Pseudonocardiales</taxon>
        <taxon>Pseudonocardiaceae</taxon>
        <taxon>Pseudonocardia</taxon>
    </lineage>
</organism>
<sequence length="344" mass="36981">MESPFVGHSEMARRMREVDWAGTTLGPPQRWPASLRTAVELLLRSQLPMYVAAGPRWALLYNDAYAPLLGDRHPDALAAPFATTWPELWPGLQPALADALAGKAVFQEDMPMLLARRDRPEEAWFTYSLSALGADESGAEGVFCACTETTGRVIGERRLRALSELARLGDATDVQAAGTAAVDVLSRYRADVPPPCSTCSTATAAVHGSWPRRASSRASRWPRRRSATTTSGRRPSGRWRRPGSAPSSPVWPAPCLTGGSPAAVRCAPGFSAASGTTRRRSTRPSPCRSGSARTGRRECSSPASAPTWRWTTTTARSSSWSASTSPRPPLPRTRSPRSSGVPST</sequence>
<dbReference type="RefSeq" id="WP_311558113.1">
    <property type="nucleotide sequence ID" value="NZ_JAVREJ010000014.1"/>
</dbReference>
<name>A0ABU2NCL3_9PSEU</name>
<proteinExistence type="predicted"/>
<gene>
    <name evidence="2" type="ORF">RM445_19395</name>
</gene>
<dbReference type="EMBL" id="JAVREJ010000014">
    <property type="protein sequence ID" value="MDT0351692.1"/>
    <property type="molecule type" value="Genomic_DNA"/>
</dbReference>
<evidence type="ECO:0000256" key="1">
    <source>
        <dbReference type="SAM" id="MobiDB-lite"/>
    </source>
</evidence>
<accession>A0ABU2NCL3</accession>
<dbReference type="Proteomes" id="UP001183202">
    <property type="component" value="Unassembled WGS sequence"/>
</dbReference>
<feature type="compositionally biased region" description="Low complexity" evidence="1">
    <location>
        <begin position="332"/>
        <end position="344"/>
    </location>
</feature>
<evidence type="ECO:0000313" key="2">
    <source>
        <dbReference type="EMBL" id="MDT0351692.1"/>
    </source>
</evidence>
<dbReference type="Gene3D" id="3.30.450.20">
    <property type="entry name" value="PAS domain"/>
    <property type="match status" value="1"/>
</dbReference>
<feature type="compositionally biased region" description="Low complexity" evidence="1">
    <location>
        <begin position="302"/>
        <end position="325"/>
    </location>
</feature>
<reference evidence="3" key="1">
    <citation type="submission" date="2023-07" db="EMBL/GenBank/DDBJ databases">
        <title>30 novel species of actinomycetes from the DSMZ collection.</title>
        <authorList>
            <person name="Nouioui I."/>
        </authorList>
    </citation>
    <scope>NUCLEOTIDE SEQUENCE [LARGE SCALE GENOMIC DNA]</scope>
    <source>
        <strain evidence="3">DSM 45834</strain>
    </source>
</reference>
<feature type="region of interest" description="Disordered" evidence="1">
    <location>
        <begin position="271"/>
        <end position="344"/>
    </location>
</feature>
<evidence type="ECO:0008006" key="4">
    <source>
        <dbReference type="Google" id="ProtNLM"/>
    </source>
</evidence>
<comment type="caution">
    <text evidence="2">The sequence shown here is derived from an EMBL/GenBank/DDBJ whole genome shotgun (WGS) entry which is preliminary data.</text>
</comment>
<evidence type="ECO:0000313" key="3">
    <source>
        <dbReference type="Proteomes" id="UP001183202"/>
    </source>
</evidence>
<feature type="compositionally biased region" description="Low complexity" evidence="1">
    <location>
        <begin position="209"/>
        <end position="219"/>
    </location>
</feature>